<keyword evidence="2" id="KW-1185">Reference proteome</keyword>
<dbReference type="AlphaFoldDB" id="W1J6U6"/>
<dbReference type="InterPro" id="IPR006533">
    <property type="entry name" value="T6SS_Vgr_RhsGE"/>
</dbReference>
<organism evidence="1 2">
    <name type="scientific">Xenorhabdus szentirmaii DSM 16338</name>
    <dbReference type="NCBI Taxonomy" id="1427518"/>
    <lineage>
        <taxon>Bacteria</taxon>
        <taxon>Pseudomonadati</taxon>
        <taxon>Pseudomonadota</taxon>
        <taxon>Gammaproteobacteria</taxon>
        <taxon>Enterobacterales</taxon>
        <taxon>Morganellaceae</taxon>
        <taxon>Xenorhabdus</taxon>
    </lineage>
</organism>
<dbReference type="Pfam" id="PF05954">
    <property type="entry name" value="Phage_GPD"/>
    <property type="match status" value="1"/>
</dbReference>
<accession>W1J6U6</accession>
<evidence type="ECO:0000313" key="2">
    <source>
        <dbReference type="Proteomes" id="UP000019202"/>
    </source>
</evidence>
<dbReference type="Proteomes" id="UP000019202">
    <property type="component" value="Unassembled WGS sequence"/>
</dbReference>
<dbReference type="NCBIfam" id="TIGR01646">
    <property type="entry name" value="vgr_GE"/>
    <property type="match status" value="1"/>
</dbReference>
<dbReference type="OrthoDB" id="9762420at2"/>
<dbReference type="STRING" id="1427518.XSR1_670002"/>
<comment type="caution">
    <text evidence="1">The sequence shown here is derived from an EMBL/GenBank/DDBJ whole genome shotgun (WGS) entry which is preliminary data.</text>
</comment>
<protein>
    <submittedName>
        <fullName evidence="1">Rhs element Vgr protein</fullName>
    </submittedName>
</protein>
<name>W1J6U6_9GAMM</name>
<dbReference type="Gene3D" id="2.30.110.50">
    <property type="match status" value="1"/>
</dbReference>
<dbReference type="SUPFAM" id="SSF69279">
    <property type="entry name" value="Phage tail proteins"/>
    <property type="match status" value="1"/>
</dbReference>
<proteinExistence type="predicted"/>
<reference evidence="1" key="1">
    <citation type="submission" date="2013-11" db="EMBL/GenBank/DDBJ databases">
        <title>Draft genome sequence and annotation of the entomopathogenic bacteria, Xenorhabdus cabanillasi strain JM26 and Xenorhabdus szentirmai strain DSM 16338.</title>
        <authorList>
            <person name="Gualtieri M."/>
            <person name="Ogier J.C."/>
            <person name="Pages S."/>
            <person name="Givaudan A."/>
            <person name="Gaudriault S."/>
        </authorList>
    </citation>
    <scope>NUCLEOTIDE SEQUENCE [LARGE SCALE GENOMIC DNA]</scope>
    <source>
        <strain evidence="1">DSM 16338</strain>
    </source>
</reference>
<dbReference type="EMBL" id="CBXF010000129">
    <property type="protein sequence ID" value="CDL85210.1"/>
    <property type="molecule type" value="Genomic_DNA"/>
</dbReference>
<sequence length="218" mass="24700">MSDPLLTAAQSVLGRSRYHLAVLQCPPELDVQSFRGRESLSQPYRYLIHVTCPEADILPEQVLLKTATFTLQPPVSGILAGLSSSHPDGGVKAVHGVIRHFKRLSTSVDETRYRLELVPRLQLLAQRERCAIYQNQSVPEVVEQVLRAHDFEGADFDFRLSQAYPARELVTQWRESDLAFVRRLLAEVGIYYRFEMDSRLEREVVIFSDSAEQTVSGA</sequence>
<evidence type="ECO:0000313" key="1">
    <source>
        <dbReference type="EMBL" id="CDL85210.1"/>
    </source>
</evidence>
<gene>
    <name evidence="1" type="ORF">XSR1_670002</name>
</gene>